<protein>
    <recommendedName>
        <fullName evidence="1">NTF2-related export protein</fullName>
    </recommendedName>
</protein>
<comment type="subcellular location">
    <subcellularLocation>
        <location evidence="1">Cytoplasm</location>
    </subcellularLocation>
    <subcellularLocation>
        <location evidence="1">Nucleus</location>
    </subcellularLocation>
</comment>
<evidence type="ECO:0000259" key="2">
    <source>
        <dbReference type="PROSITE" id="PS50177"/>
    </source>
</evidence>
<dbReference type="GO" id="GO:0015031">
    <property type="term" value="P:protein transport"/>
    <property type="evidence" value="ECO:0007669"/>
    <property type="project" value="UniProtKB-KW"/>
</dbReference>
<dbReference type="AlphaFoldDB" id="A0A210QN40"/>
<evidence type="ECO:0000313" key="4">
    <source>
        <dbReference type="Proteomes" id="UP000242188"/>
    </source>
</evidence>
<dbReference type="InterPro" id="IPR032710">
    <property type="entry name" value="NTF2-like_dom_sf"/>
</dbReference>
<keyword evidence="1" id="KW-0963">Cytoplasm</keyword>
<keyword evidence="4" id="KW-1185">Reference proteome</keyword>
<keyword evidence="1" id="KW-0813">Transport</keyword>
<dbReference type="InterPro" id="IPR018222">
    <property type="entry name" value="Nuclear_transport_factor_2_euk"/>
</dbReference>
<dbReference type="CDD" id="cd00780">
    <property type="entry name" value="NTF2"/>
    <property type="match status" value="1"/>
</dbReference>
<dbReference type="Pfam" id="PF02136">
    <property type="entry name" value="NTF2"/>
    <property type="match status" value="1"/>
</dbReference>
<dbReference type="InterPro" id="IPR002075">
    <property type="entry name" value="NTF2_dom"/>
</dbReference>
<reference evidence="3 4" key="1">
    <citation type="journal article" date="2017" name="Nat. Ecol. Evol.">
        <title>Scallop genome provides insights into evolution of bilaterian karyotype and development.</title>
        <authorList>
            <person name="Wang S."/>
            <person name="Zhang J."/>
            <person name="Jiao W."/>
            <person name="Li J."/>
            <person name="Xun X."/>
            <person name="Sun Y."/>
            <person name="Guo X."/>
            <person name="Huan P."/>
            <person name="Dong B."/>
            <person name="Zhang L."/>
            <person name="Hu X."/>
            <person name="Sun X."/>
            <person name="Wang J."/>
            <person name="Zhao C."/>
            <person name="Wang Y."/>
            <person name="Wang D."/>
            <person name="Huang X."/>
            <person name="Wang R."/>
            <person name="Lv J."/>
            <person name="Li Y."/>
            <person name="Zhang Z."/>
            <person name="Liu B."/>
            <person name="Lu W."/>
            <person name="Hui Y."/>
            <person name="Liang J."/>
            <person name="Zhou Z."/>
            <person name="Hou R."/>
            <person name="Li X."/>
            <person name="Liu Y."/>
            <person name="Li H."/>
            <person name="Ning X."/>
            <person name="Lin Y."/>
            <person name="Zhao L."/>
            <person name="Xing Q."/>
            <person name="Dou J."/>
            <person name="Li Y."/>
            <person name="Mao J."/>
            <person name="Guo H."/>
            <person name="Dou H."/>
            <person name="Li T."/>
            <person name="Mu C."/>
            <person name="Jiang W."/>
            <person name="Fu Q."/>
            <person name="Fu X."/>
            <person name="Miao Y."/>
            <person name="Liu J."/>
            <person name="Yu Q."/>
            <person name="Li R."/>
            <person name="Liao H."/>
            <person name="Li X."/>
            <person name="Kong Y."/>
            <person name="Jiang Z."/>
            <person name="Chourrout D."/>
            <person name="Li R."/>
            <person name="Bao Z."/>
        </authorList>
    </citation>
    <scope>NUCLEOTIDE SEQUENCE [LARGE SCALE GENOMIC DNA]</scope>
    <source>
        <strain evidence="3 4">PY_sf001</strain>
    </source>
</reference>
<dbReference type="Proteomes" id="UP000242188">
    <property type="component" value="Unassembled WGS sequence"/>
</dbReference>
<dbReference type="STRING" id="6573.A0A210QN40"/>
<accession>A0A210QN40</accession>
<dbReference type="GO" id="GO:0005737">
    <property type="term" value="C:cytoplasm"/>
    <property type="evidence" value="ECO:0007669"/>
    <property type="project" value="UniProtKB-SubCell"/>
</dbReference>
<feature type="domain" description="NTF2" evidence="2">
    <location>
        <begin position="16"/>
        <end position="132"/>
    </location>
</feature>
<dbReference type="GO" id="GO:0005634">
    <property type="term" value="C:nucleus"/>
    <property type="evidence" value="ECO:0007669"/>
    <property type="project" value="UniProtKB-SubCell"/>
</dbReference>
<gene>
    <name evidence="3" type="ORF">KP79_PYT14087</name>
</gene>
<evidence type="ECO:0000256" key="1">
    <source>
        <dbReference type="RuleBase" id="RU369002"/>
    </source>
</evidence>
<dbReference type="EMBL" id="NEDP02002762">
    <property type="protein sequence ID" value="OWF50128.1"/>
    <property type="molecule type" value="Genomic_DNA"/>
</dbReference>
<organism evidence="3 4">
    <name type="scientific">Mizuhopecten yessoensis</name>
    <name type="common">Japanese scallop</name>
    <name type="synonym">Patinopecten yessoensis</name>
    <dbReference type="NCBI Taxonomy" id="6573"/>
    <lineage>
        <taxon>Eukaryota</taxon>
        <taxon>Metazoa</taxon>
        <taxon>Spiralia</taxon>
        <taxon>Lophotrochozoa</taxon>
        <taxon>Mollusca</taxon>
        <taxon>Bivalvia</taxon>
        <taxon>Autobranchia</taxon>
        <taxon>Pteriomorphia</taxon>
        <taxon>Pectinida</taxon>
        <taxon>Pectinoidea</taxon>
        <taxon>Pectinidae</taxon>
        <taxon>Mizuhopecten</taxon>
    </lineage>
</organism>
<dbReference type="GO" id="GO:0006913">
    <property type="term" value="P:nucleocytoplasmic transport"/>
    <property type="evidence" value="ECO:0007669"/>
    <property type="project" value="UniProtKB-UniRule"/>
</dbReference>
<dbReference type="PROSITE" id="PS50177">
    <property type="entry name" value="NTF2_DOMAIN"/>
    <property type="match status" value="1"/>
</dbReference>
<sequence>MAANLASLNHEQLQGFGQEFLKTYYTFLDGPAASRAGISQLYNDNCQMSYEGNKFVGKPAIEAKFASFSNMNMMHDLSSFDVQAVSDTAVLITVLGQFKTDDQEHALGFTQTFFVMGDPEGRFTILNDIFRLTLFNNA</sequence>
<proteinExistence type="predicted"/>
<dbReference type="Gene3D" id="3.10.450.50">
    <property type="match status" value="1"/>
</dbReference>
<dbReference type="GO" id="GO:0051028">
    <property type="term" value="P:mRNA transport"/>
    <property type="evidence" value="ECO:0007669"/>
    <property type="project" value="UniProtKB-UniRule"/>
</dbReference>
<comment type="caution">
    <text evidence="3">The sequence shown here is derived from an EMBL/GenBank/DDBJ whole genome shotgun (WGS) entry which is preliminary data.</text>
</comment>
<dbReference type="PANTHER" id="PTHR12612">
    <property type="entry name" value="NUCLEAR TRANSPORT FACTOR 2"/>
    <property type="match status" value="1"/>
</dbReference>
<dbReference type="SUPFAM" id="SSF54427">
    <property type="entry name" value="NTF2-like"/>
    <property type="match status" value="1"/>
</dbReference>
<name>A0A210QN40_MIZYE</name>
<dbReference type="InterPro" id="IPR045875">
    <property type="entry name" value="NTF2"/>
</dbReference>
<dbReference type="OrthoDB" id="6507044at2759"/>
<evidence type="ECO:0000313" key="3">
    <source>
        <dbReference type="EMBL" id="OWF50128.1"/>
    </source>
</evidence>
<comment type="function">
    <text evidence="1">Has a role in nuclear-cytoplasmic transport of proteins and mRNAs.</text>
</comment>
<keyword evidence="1" id="KW-0653">Protein transport</keyword>
<keyword evidence="1" id="KW-0539">Nucleus</keyword>